<protein>
    <recommendedName>
        <fullName evidence="2">His-Xaa-Ser system protein HxsD</fullName>
    </recommendedName>
</protein>
<gene>
    <name evidence="1" type="ORF">KL86DPRO_60199</name>
</gene>
<organism evidence="1">
    <name type="scientific">uncultured delta proteobacterium</name>
    <dbReference type="NCBI Taxonomy" id="34034"/>
    <lineage>
        <taxon>Bacteria</taxon>
        <taxon>Deltaproteobacteria</taxon>
        <taxon>environmental samples</taxon>
    </lineage>
</organism>
<proteinExistence type="predicted"/>
<evidence type="ECO:0000313" key="1">
    <source>
        <dbReference type="EMBL" id="SBW10540.1"/>
    </source>
</evidence>
<dbReference type="EMBL" id="FLUQ01000006">
    <property type="protein sequence ID" value="SBW10540.1"/>
    <property type="molecule type" value="Genomic_DNA"/>
</dbReference>
<evidence type="ECO:0008006" key="2">
    <source>
        <dbReference type="Google" id="ProtNLM"/>
    </source>
</evidence>
<reference evidence="1" key="1">
    <citation type="submission" date="2016-04" db="EMBL/GenBank/DDBJ databases">
        <authorList>
            <person name="Evans L.H."/>
            <person name="Alamgir A."/>
            <person name="Owens N."/>
            <person name="Weber N.D."/>
            <person name="Virtaneva K."/>
            <person name="Barbian K."/>
            <person name="Babar A."/>
            <person name="Rosenke K."/>
        </authorList>
    </citation>
    <scope>NUCLEOTIDE SEQUENCE</scope>
    <source>
        <strain evidence="1">86</strain>
    </source>
</reference>
<name>A0A212KFP5_9DELT</name>
<sequence length="110" mass="12338">MPHDTPLLRLDRNTHSLVAIRRALHDFAATAPMDVASDGSRYAIFSLTESQTPEHFCKELLDCIIEHEIRLDLEKKYGAIRQIIVEQAIRPVDDDALAEKISASLADSEP</sequence>
<dbReference type="AlphaFoldDB" id="A0A212KFP5"/>
<accession>A0A212KFP5</accession>